<name>A0A0P0Z207_9HYPH</name>
<dbReference type="InterPro" id="IPR016098">
    <property type="entry name" value="CAP/MinC_C"/>
</dbReference>
<dbReference type="HAMAP" id="MF_00267">
    <property type="entry name" value="MinC"/>
    <property type="match status" value="1"/>
</dbReference>
<gene>
    <name evidence="6" type="primary">minC</name>
</gene>
<dbReference type="NCBIfam" id="TIGR01222">
    <property type="entry name" value="minC"/>
    <property type="match status" value="1"/>
</dbReference>
<dbReference type="GO" id="GO:0000902">
    <property type="term" value="P:cell morphogenesis"/>
    <property type="evidence" value="ECO:0007669"/>
    <property type="project" value="InterPro"/>
</dbReference>
<comment type="subunit">
    <text evidence="6">Interacts with MinD and FtsZ.</text>
</comment>
<dbReference type="InterPro" id="IPR013033">
    <property type="entry name" value="MinC"/>
</dbReference>
<sequence>MPYTDGNHSLTKMNEALTSRKAIRLRGRSFLALVLSPELPFEDWLHELDDLARRSTGFFLSRPIVLDVAGLPVTREDLQRLIDELARRNVRIMGIEGAKPSLLGPGMPPEMRGGRPAADPELPDESATGRADASKAQPKGAAASEPAASVFSPPQGSTTLIVEEGVRSGQSIIHPDGDVTVLGSVSSGAEIVAGGSIHIYGALRGRALAGSAGNPKARIFCRKLEAELIAIDGLYKTAEDMEQKLRGQAVQVWLDGDVLKAAVLS</sequence>
<keyword evidence="3 6" id="KW-0717">Septation</keyword>
<dbReference type="GO" id="GO:0051302">
    <property type="term" value="P:regulation of cell division"/>
    <property type="evidence" value="ECO:0007669"/>
    <property type="project" value="InterPro"/>
</dbReference>
<dbReference type="AlphaFoldDB" id="A0A0P0Z207"/>
<dbReference type="GO" id="GO:1901891">
    <property type="term" value="P:regulation of cell septum assembly"/>
    <property type="evidence" value="ECO:0007669"/>
    <property type="project" value="InterPro"/>
</dbReference>
<evidence type="ECO:0000259" key="8">
    <source>
        <dbReference type="Pfam" id="PF03775"/>
    </source>
</evidence>
<dbReference type="Gene3D" id="3.30.70.260">
    <property type="match status" value="1"/>
</dbReference>
<reference evidence="10" key="1">
    <citation type="journal article" date="2015" name="Proc. Natl. Acad. Sci. U.S.A.">
        <title>Bacterial clade with the ribosomal RNA operon on a small plasmid rather than the chromosome.</title>
        <authorList>
            <person name="Anda M."/>
            <person name="Ohtsubo Y."/>
            <person name="Okubo T."/>
            <person name="Sugawara M."/>
            <person name="Nagata Y."/>
            <person name="Tsuda M."/>
            <person name="Minamisawa K."/>
            <person name="Mitsui H."/>
        </authorList>
    </citation>
    <scope>NUCLEOTIDE SEQUENCE</scope>
    <source>
        <strain evidence="10">JCM 14755</strain>
    </source>
</reference>
<evidence type="ECO:0000256" key="6">
    <source>
        <dbReference type="HAMAP-Rule" id="MF_00267"/>
    </source>
</evidence>
<evidence type="ECO:0000313" key="10">
    <source>
        <dbReference type="EMBL" id="BAT27973.1"/>
    </source>
</evidence>
<feature type="domain" description="Septum formation inhibitor MinC C-terminal" evidence="8">
    <location>
        <begin position="161"/>
        <end position="259"/>
    </location>
</feature>
<evidence type="ECO:0000256" key="7">
    <source>
        <dbReference type="SAM" id="MobiDB-lite"/>
    </source>
</evidence>
<evidence type="ECO:0000256" key="5">
    <source>
        <dbReference type="ARBA" id="ARBA00025606"/>
    </source>
</evidence>
<evidence type="ECO:0000256" key="1">
    <source>
        <dbReference type="ARBA" id="ARBA00006291"/>
    </source>
</evidence>
<dbReference type="Pfam" id="PF03775">
    <property type="entry name" value="MinC_C"/>
    <property type="match status" value="1"/>
</dbReference>
<dbReference type="Gene3D" id="2.160.20.70">
    <property type="match status" value="1"/>
</dbReference>
<proteinExistence type="inferred from homology"/>
<dbReference type="EMBL" id="LC066376">
    <property type="protein sequence ID" value="BAT27973.1"/>
    <property type="molecule type" value="Genomic_DNA"/>
</dbReference>
<dbReference type="InterPro" id="IPR007874">
    <property type="entry name" value="MinC_N"/>
</dbReference>
<dbReference type="GO" id="GO:0000917">
    <property type="term" value="P:division septum assembly"/>
    <property type="evidence" value="ECO:0007669"/>
    <property type="project" value="UniProtKB-KW"/>
</dbReference>
<dbReference type="SUPFAM" id="SSF63848">
    <property type="entry name" value="Cell-division inhibitor MinC, C-terminal domain"/>
    <property type="match status" value="1"/>
</dbReference>
<evidence type="ECO:0000256" key="4">
    <source>
        <dbReference type="ARBA" id="ARBA00023306"/>
    </source>
</evidence>
<evidence type="ECO:0000256" key="2">
    <source>
        <dbReference type="ARBA" id="ARBA00022618"/>
    </source>
</evidence>
<keyword evidence="2 6" id="KW-0132">Cell division</keyword>
<dbReference type="PANTHER" id="PTHR34108">
    <property type="entry name" value="SEPTUM SITE-DETERMINING PROTEIN MINC"/>
    <property type="match status" value="1"/>
</dbReference>
<organism evidence="10">
    <name type="scientific">Aureimonas frigidaquae</name>
    <dbReference type="NCBI Taxonomy" id="424757"/>
    <lineage>
        <taxon>Bacteria</taxon>
        <taxon>Pseudomonadati</taxon>
        <taxon>Pseudomonadota</taxon>
        <taxon>Alphaproteobacteria</taxon>
        <taxon>Hyphomicrobiales</taxon>
        <taxon>Aurantimonadaceae</taxon>
        <taxon>Aureimonas</taxon>
    </lineage>
</organism>
<feature type="region of interest" description="Disordered" evidence="7">
    <location>
        <begin position="100"/>
        <end position="155"/>
    </location>
</feature>
<comment type="similarity">
    <text evidence="1 6">Belongs to the MinC family.</text>
</comment>
<dbReference type="InterPro" id="IPR005526">
    <property type="entry name" value="Septum_form_inhib_MinC_C"/>
</dbReference>
<evidence type="ECO:0000259" key="9">
    <source>
        <dbReference type="Pfam" id="PF05209"/>
    </source>
</evidence>
<feature type="domain" description="Septum formation inhibitor MinC N-terminal" evidence="9">
    <location>
        <begin position="24"/>
        <end position="91"/>
    </location>
</feature>
<dbReference type="PANTHER" id="PTHR34108:SF1">
    <property type="entry name" value="SEPTUM SITE-DETERMINING PROTEIN MINC"/>
    <property type="match status" value="1"/>
</dbReference>
<protein>
    <recommendedName>
        <fullName evidence="6">Probable septum site-determining protein MinC</fullName>
    </recommendedName>
</protein>
<dbReference type="Pfam" id="PF05209">
    <property type="entry name" value="MinC_N"/>
    <property type="match status" value="1"/>
</dbReference>
<evidence type="ECO:0000256" key="3">
    <source>
        <dbReference type="ARBA" id="ARBA00023210"/>
    </source>
</evidence>
<keyword evidence="4 6" id="KW-0131">Cell cycle</keyword>
<comment type="function">
    <text evidence="5 6">Cell division inhibitor that blocks the formation of polar Z ring septums. Rapidly oscillates between the poles of the cell to destabilize FtsZ filaments that have formed before they mature into polar Z rings. Prevents FtsZ polymerization.</text>
</comment>
<dbReference type="InterPro" id="IPR036145">
    <property type="entry name" value="MinC_C_sf"/>
</dbReference>
<accession>A0A0P0Z207</accession>